<evidence type="ECO:0000313" key="2">
    <source>
        <dbReference type="Proteomes" id="UP001168642"/>
    </source>
</evidence>
<protein>
    <submittedName>
        <fullName evidence="1">Uncharacterized protein</fullName>
    </submittedName>
</protein>
<dbReference type="EMBL" id="JAUMIT010000002">
    <property type="protein sequence ID" value="MDO3694381.1"/>
    <property type="molecule type" value="Genomic_DNA"/>
</dbReference>
<gene>
    <name evidence="1" type="ORF">QVZ41_05915</name>
</gene>
<name>A0ABT8VQZ1_9FLAO</name>
<keyword evidence="2" id="KW-1185">Reference proteome</keyword>
<reference evidence="1" key="1">
    <citation type="submission" date="2023-07" db="EMBL/GenBank/DDBJ databases">
        <title>Wenyingzhuangia sp. chi5 genome sequencing and assembly.</title>
        <authorList>
            <person name="Park S."/>
        </authorList>
    </citation>
    <scope>NUCLEOTIDE SEQUENCE</scope>
    <source>
        <strain evidence="1">Chi5</strain>
    </source>
</reference>
<organism evidence="1 2">
    <name type="scientific">Wenyingzhuangia gilva</name>
    <dbReference type="NCBI Taxonomy" id="3057677"/>
    <lineage>
        <taxon>Bacteria</taxon>
        <taxon>Pseudomonadati</taxon>
        <taxon>Bacteroidota</taxon>
        <taxon>Flavobacteriia</taxon>
        <taxon>Flavobacteriales</taxon>
        <taxon>Flavobacteriaceae</taxon>
        <taxon>Wenyingzhuangia</taxon>
    </lineage>
</organism>
<evidence type="ECO:0000313" key="1">
    <source>
        <dbReference type="EMBL" id="MDO3694381.1"/>
    </source>
</evidence>
<comment type="caution">
    <text evidence="1">The sequence shown here is derived from an EMBL/GenBank/DDBJ whole genome shotgun (WGS) entry which is preliminary data.</text>
</comment>
<accession>A0ABT8VQZ1</accession>
<proteinExistence type="predicted"/>
<dbReference type="Proteomes" id="UP001168642">
    <property type="component" value="Unassembled WGS sequence"/>
</dbReference>
<dbReference type="RefSeq" id="WP_302883632.1">
    <property type="nucleotide sequence ID" value="NZ_JAUMIT010000002.1"/>
</dbReference>
<sequence length="56" mass="5835">MLSLKFSELNNDVDVTGIVAQVVTGIGFLGADVIFSKGINDELTTAATIVVLLLVV</sequence>